<dbReference type="Proteomes" id="UP001153269">
    <property type="component" value="Unassembled WGS sequence"/>
</dbReference>
<organism evidence="1 2">
    <name type="scientific">Pleuronectes platessa</name>
    <name type="common">European plaice</name>
    <dbReference type="NCBI Taxonomy" id="8262"/>
    <lineage>
        <taxon>Eukaryota</taxon>
        <taxon>Metazoa</taxon>
        <taxon>Chordata</taxon>
        <taxon>Craniata</taxon>
        <taxon>Vertebrata</taxon>
        <taxon>Euteleostomi</taxon>
        <taxon>Actinopterygii</taxon>
        <taxon>Neopterygii</taxon>
        <taxon>Teleostei</taxon>
        <taxon>Neoteleostei</taxon>
        <taxon>Acanthomorphata</taxon>
        <taxon>Carangaria</taxon>
        <taxon>Pleuronectiformes</taxon>
        <taxon>Pleuronectoidei</taxon>
        <taxon>Pleuronectidae</taxon>
        <taxon>Pleuronectes</taxon>
    </lineage>
</organism>
<comment type="caution">
    <text evidence="1">The sequence shown here is derived from an EMBL/GenBank/DDBJ whole genome shotgun (WGS) entry which is preliminary data.</text>
</comment>
<gene>
    <name evidence="1" type="ORF">PLEPLA_LOCUS37306</name>
</gene>
<proteinExistence type="predicted"/>
<dbReference type="GO" id="GO:0006491">
    <property type="term" value="P:N-glycan processing"/>
    <property type="evidence" value="ECO:0007669"/>
    <property type="project" value="TreeGrafter"/>
</dbReference>
<evidence type="ECO:0000313" key="2">
    <source>
        <dbReference type="Proteomes" id="UP001153269"/>
    </source>
</evidence>
<dbReference type="AlphaFoldDB" id="A0A9N7VJM5"/>
<dbReference type="Gene3D" id="3.20.20.80">
    <property type="entry name" value="Glycosidases"/>
    <property type="match status" value="1"/>
</dbReference>
<name>A0A9N7VJM5_PLEPL</name>
<keyword evidence="2" id="KW-1185">Reference proteome</keyword>
<protein>
    <submittedName>
        <fullName evidence="1">Uncharacterized protein</fullName>
    </submittedName>
</protein>
<reference evidence="1" key="1">
    <citation type="submission" date="2020-03" db="EMBL/GenBank/DDBJ databases">
        <authorList>
            <person name="Weist P."/>
        </authorList>
    </citation>
    <scope>NUCLEOTIDE SEQUENCE</scope>
</reference>
<sequence length="173" mass="19542">MIQIPSCWYQLLPYWYTLFHQAHTAGLPPIRPLWVEFPRERGTFSVDHQHMIGRKDPESPCHPGHSACVPARRLGGLQVRRKQLLHSRPPSLWLWTLRGLLMGSCTWTTATLSTTSTERPSVCAGSTCCQAGCSAVPPVMKERLTVTLRHHPGLEEQTDRRDCAPIRVRGHSC</sequence>
<accession>A0A9N7VJM5</accession>
<evidence type="ECO:0000313" key="1">
    <source>
        <dbReference type="EMBL" id="CAB1449621.1"/>
    </source>
</evidence>
<dbReference type="EMBL" id="CADEAL010004023">
    <property type="protein sequence ID" value="CAB1449621.1"/>
    <property type="molecule type" value="Genomic_DNA"/>
</dbReference>
<dbReference type="PANTHER" id="PTHR22762">
    <property type="entry name" value="ALPHA-GLUCOSIDASE"/>
    <property type="match status" value="1"/>
</dbReference>
<dbReference type="PANTHER" id="PTHR22762:SF60">
    <property type="entry name" value="NEUTRAL ALPHA-GLUCOSIDASE C"/>
    <property type="match status" value="1"/>
</dbReference>
<dbReference type="GO" id="GO:0004558">
    <property type="term" value="F:alpha-1,4-glucosidase activity"/>
    <property type="evidence" value="ECO:0007669"/>
    <property type="project" value="TreeGrafter"/>
</dbReference>